<keyword evidence="4 7" id="KW-0540">Nuclease</keyword>
<dbReference type="Gene3D" id="3.60.21.10">
    <property type="match status" value="1"/>
</dbReference>
<evidence type="ECO:0000256" key="6">
    <source>
        <dbReference type="ARBA" id="ARBA00022839"/>
    </source>
</evidence>
<comment type="function">
    <text evidence="7">SbcCD cleaves DNA hairpin structures. These structures can inhibit DNA replication and are intermediates in certain DNA recombination reactions. The complex acts as a 3'-&gt;5' double strand exonuclease that can open hairpins. It also has a 5' single-strand endonuclease activity.</text>
</comment>
<sequence length="380" mass="43247">MKFIHTADWHIGKLFYGEYLTEEQEWILKNRFLPLVDDEKPDVVLLAGDVYDRSVPPSEAVELLDEMIYEIVGRRKIPFIVISGNHDSSQRLSFGGRLMESGGLFMVGDIKRSVKPIVLEDEWGAVAFAPIPYAEPGTVRTVMKDETVKTHEEAVLSLSNYLLSKIDKNIRKIAITHEFVAGGSTSDSERPLSIGGTDLIRAEIFKPYNYTALGHLHSPQRAGFDNVRYSGSLLKYSFSEVTQKKGVIVGELSKDGEVKTKFVPLKPRRDVRIITGLFEDLMKNESLFTDDFLQIELTNDGPVIDAMARLRTHFPYVMALQTKKRVQTGEGARNFDFKKRVNPIDMMKTFVDEFRDEPMNKTEAEYMQKIFEELKGGEFD</sequence>
<dbReference type="PANTHER" id="PTHR30337">
    <property type="entry name" value="COMPONENT OF ATP-DEPENDENT DSDNA EXONUCLEASE"/>
    <property type="match status" value="1"/>
</dbReference>
<reference evidence="10 11" key="1">
    <citation type="submission" date="2010-11" db="EMBL/GenBank/DDBJ databases">
        <authorList>
            <person name="Durkin A.S."/>
            <person name="Madupu R."/>
            <person name="Torralba M."/>
            <person name="Gillis M."/>
            <person name="Methe B."/>
            <person name="Sutton G."/>
            <person name="Nelson K.E."/>
        </authorList>
    </citation>
    <scope>NUCLEOTIDE SEQUENCE [LARGE SCALE GENOMIC DNA]</scope>
    <source>
        <strain evidence="10 11">UPII 345-E</strain>
    </source>
</reference>
<dbReference type="RefSeq" id="WP_007554824.1">
    <property type="nucleotide sequence ID" value="NZ_AENT01000024.1"/>
</dbReference>
<dbReference type="InterPro" id="IPR029052">
    <property type="entry name" value="Metallo-depent_PP-like"/>
</dbReference>
<accession>E4L9B5</accession>
<comment type="similarity">
    <text evidence="1 7">Belongs to the SbcD family.</text>
</comment>
<keyword evidence="7" id="KW-0255">Endonuclease</keyword>
<evidence type="ECO:0000256" key="3">
    <source>
        <dbReference type="ARBA" id="ARBA00013365"/>
    </source>
</evidence>
<keyword evidence="7" id="KW-0235">DNA replication</keyword>
<evidence type="ECO:0000256" key="4">
    <source>
        <dbReference type="ARBA" id="ARBA00022722"/>
    </source>
</evidence>
<evidence type="ECO:0000259" key="9">
    <source>
        <dbReference type="Pfam" id="PF12320"/>
    </source>
</evidence>
<dbReference type="EMBL" id="AENT01000024">
    <property type="protein sequence ID" value="EFR42546.1"/>
    <property type="molecule type" value="Genomic_DNA"/>
</dbReference>
<evidence type="ECO:0000313" key="11">
    <source>
        <dbReference type="Proteomes" id="UP000004594"/>
    </source>
</evidence>
<organism evidence="10 11">
    <name type="scientific">Dialister micraerophilus UPII 345-E</name>
    <dbReference type="NCBI Taxonomy" id="910314"/>
    <lineage>
        <taxon>Bacteria</taxon>
        <taxon>Bacillati</taxon>
        <taxon>Bacillota</taxon>
        <taxon>Negativicutes</taxon>
        <taxon>Veillonellales</taxon>
        <taxon>Veillonellaceae</taxon>
        <taxon>Dialister</taxon>
    </lineage>
</organism>
<dbReference type="eggNOG" id="COG0420">
    <property type="taxonomic scope" value="Bacteria"/>
</dbReference>
<keyword evidence="7" id="KW-0233">DNA recombination</keyword>
<dbReference type="GO" id="GO:0006310">
    <property type="term" value="P:DNA recombination"/>
    <property type="evidence" value="ECO:0007669"/>
    <property type="project" value="UniProtKB-KW"/>
</dbReference>
<dbReference type="CDD" id="cd00840">
    <property type="entry name" value="MPP_Mre11_N"/>
    <property type="match status" value="1"/>
</dbReference>
<dbReference type="AlphaFoldDB" id="E4L9B5"/>
<dbReference type="InterPro" id="IPR026843">
    <property type="entry name" value="SbcD_C"/>
</dbReference>
<dbReference type="NCBIfam" id="TIGR00619">
    <property type="entry name" value="sbcd"/>
    <property type="match status" value="1"/>
</dbReference>
<dbReference type="SUPFAM" id="SSF56300">
    <property type="entry name" value="Metallo-dependent phosphatases"/>
    <property type="match status" value="1"/>
</dbReference>
<keyword evidence="6 7" id="KW-0269">Exonuclease</keyword>
<feature type="domain" description="Calcineurin-like phosphoesterase" evidence="8">
    <location>
        <begin position="1"/>
        <end position="218"/>
    </location>
</feature>
<protein>
    <recommendedName>
        <fullName evidence="3 7">Nuclease SbcCD subunit D</fullName>
    </recommendedName>
</protein>
<evidence type="ECO:0000256" key="2">
    <source>
        <dbReference type="ARBA" id="ARBA00011322"/>
    </source>
</evidence>
<evidence type="ECO:0000256" key="1">
    <source>
        <dbReference type="ARBA" id="ARBA00010555"/>
    </source>
</evidence>
<comment type="subunit">
    <text evidence="2 7">Heterodimer of SbcC and SbcD.</text>
</comment>
<dbReference type="InterPro" id="IPR004843">
    <property type="entry name" value="Calcineurin-like_PHP"/>
</dbReference>
<keyword evidence="5 7" id="KW-0378">Hydrolase</keyword>
<dbReference type="PANTHER" id="PTHR30337:SF0">
    <property type="entry name" value="NUCLEASE SBCCD SUBUNIT D"/>
    <property type="match status" value="1"/>
</dbReference>
<dbReference type="GO" id="GO:0008408">
    <property type="term" value="F:3'-5' exonuclease activity"/>
    <property type="evidence" value="ECO:0007669"/>
    <property type="project" value="InterPro"/>
</dbReference>
<gene>
    <name evidence="7 10" type="primary">sbcD</name>
    <name evidence="10" type="ORF">HMPREF9220_0338</name>
</gene>
<dbReference type="GO" id="GO:0006260">
    <property type="term" value="P:DNA replication"/>
    <property type="evidence" value="ECO:0007669"/>
    <property type="project" value="UniProtKB-KW"/>
</dbReference>
<proteinExistence type="inferred from homology"/>
<dbReference type="InterPro" id="IPR050535">
    <property type="entry name" value="DNA_Repair-Maintenance_Comp"/>
</dbReference>
<dbReference type="Pfam" id="PF00149">
    <property type="entry name" value="Metallophos"/>
    <property type="match status" value="1"/>
</dbReference>
<dbReference type="InterPro" id="IPR004593">
    <property type="entry name" value="SbcD"/>
</dbReference>
<evidence type="ECO:0000313" key="10">
    <source>
        <dbReference type="EMBL" id="EFR42546.1"/>
    </source>
</evidence>
<comment type="caution">
    <text evidence="10">The sequence shown here is derived from an EMBL/GenBank/DDBJ whole genome shotgun (WGS) entry which is preliminary data.</text>
</comment>
<dbReference type="InterPro" id="IPR041796">
    <property type="entry name" value="Mre11_N"/>
</dbReference>
<evidence type="ECO:0000256" key="7">
    <source>
        <dbReference type="RuleBase" id="RU363069"/>
    </source>
</evidence>
<dbReference type="Pfam" id="PF12320">
    <property type="entry name" value="SbcD_C"/>
    <property type="match status" value="1"/>
</dbReference>
<dbReference type="OrthoDB" id="9773856at2"/>
<feature type="domain" description="Nuclease SbcCD subunit D C-terminal" evidence="9">
    <location>
        <begin position="268"/>
        <end position="334"/>
    </location>
</feature>
<dbReference type="GO" id="GO:0004519">
    <property type="term" value="F:endonuclease activity"/>
    <property type="evidence" value="ECO:0007669"/>
    <property type="project" value="UniProtKB-KW"/>
</dbReference>
<evidence type="ECO:0000259" key="8">
    <source>
        <dbReference type="Pfam" id="PF00149"/>
    </source>
</evidence>
<dbReference type="Proteomes" id="UP000004594">
    <property type="component" value="Unassembled WGS sequence"/>
</dbReference>
<evidence type="ECO:0000256" key="5">
    <source>
        <dbReference type="ARBA" id="ARBA00022801"/>
    </source>
</evidence>
<name>E4L9B5_9FIRM</name>